<feature type="region of interest" description="G1" evidence="7">
    <location>
        <begin position="11"/>
        <end position="18"/>
    </location>
</feature>
<feature type="domain" description="Era-type G" evidence="10">
    <location>
        <begin position="3"/>
        <end position="171"/>
    </location>
</feature>
<dbReference type="GO" id="GO:0000028">
    <property type="term" value="P:ribosomal small subunit assembly"/>
    <property type="evidence" value="ECO:0007669"/>
    <property type="project" value="TreeGrafter"/>
</dbReference>
<dbReference type="GO" id="GO:0003924">
    <property type="term" value="F:GTPase activity"/>
    <property type="evidence" value="ECO:0007669"/>
    <property type="project" value="UniProtKB-UniRule"/>
</dbReference>
<feature type="binding site" evidence="6">
    <location>
        <begin position="58"/>
        <end position="62"/>
    </location>
    <ligand>
        <name>GTP</name>
        <dbReference type="ChEBI" id="CHEBI:37565"/>
    </ligand>
</feature>
<dbReference type="NCBIfam" id="TIGR00436">
    <property type="entry name" value="era"/>
    <property type="match status" value="1"/>
</dbReference>
<evidence type="ECO:0000256" key="3">
    <source>
        <dbReference type="ARBA" id="ARBA00022741"/>
    </source>
</evidence>
<dbReference type="RefSeq" id="WP_268164404.1">
    <property type="nucleotide sequence ID" value="NZ_JAPFAP010000060.1"/>
</dbReference>
<keyword evidence="4 6" id="KW-0694">RNA-binding</keyword>
<feature type="domain" description="KH type-2" evidence="9">
    <location>
        <begin position="202"/>
        <end position="281"/>
    </location>
</feature>
<dbReference type="EMBL" id="JAPFAR010000001">
    <property type="protein sequence ID" value="MDI3349348.1"/>
    <property type="molecule type" value="Genomic_DNA"/>
</dbReference>
<comment type="subunit">
    <text evidence="6">Monomer.</text>
</comment>
<dbReference type="InterPro" id="IPR015946">
    <property type="entry name" value="KH_dom-like_a/b"/>
</dbReference>
<accession>A0AA43QW92</accession>
<dbReference type="InterPro" id="IPR005225">
    <property type="entry name" value="Small_GTP-bd"/>
</dbReference>
<evidence type="ECO:0000256" key="8">
    <source>
        <dbReference type="RuleBase" id="RU003761"/>
    </source>
</evidence>
<comment type="function">
    <text evidence="6">An essential GTPase that binds both GDP and GTP, with rapid nucleotide exchange. Plays a role in 16S rRNA processing and 30S ribosomal subunit biogenesis and possibly also in cell cycle regulation and energy metabolism.</text>
</comment>
<dbReference type="Gene3D" id="3.30.300.20">
    <property type="match status" value="1"/>
</dbReference>
<dbReference type="GO" id="GO:0005886">
    <property type="term" value="C:plasma membrane"/>
    <property type="evidence" value="ECO:0007669"/>
    <property type="project" value="UniProtKB-SubCell"/>
</dbReference>
<protein>
    <recommendedName>
        <fullName evidence="2 6">GTPase Era</fullName>
    </recommendedName>
</protein>
<dbReference type="SUPFAM" id="SSF54814">
    <property type="entry name" value="Prokaryotic type KH domain (KH-domain type II)"/>
    <property type="match status" value="1"/>
</dbReference>
<dbReference type="PROSITE" id="PS51713">
    <property type="entry name" value="G_ERA"/>
    <property type="match status" value="1"/>
</dbReference>
<dbReference type="GO" id="GO:0005525">
    <property type="term" value="F:GTP binding"/>
    <property type="evidence" value="ECO:0007669"/>
    <property type="project" value="UniProtKB-UniRule"/>
</dbReference>
<dbReference type="SUPFAM" id="SSF52540">
    <property type="entry name" value="P-loop containing nucleoside triphosphate hydrolases"/>
    <property type="match status" value="1"/>
</dbReference>
<feature type="region of interest" description="G4" evidence="7">
    <location>
        <begin position="121"/>
        <end position="124"/>
    </location>
</feature>
<dbReference type="NCBIfam" id="TIGR00231">
    <property type="entry name" value="small_GTP"/>
    <property type="match status" value="1"/>
</dbReference>
<keyword evidence="6" id="KW-0690">Ribosome biogenesis</keyword>
<dbReference type="InterPro" id="IPR030388">
    <property type="entry name" value="G_ERA_dom"/>
</dbReference>
<keyword evidence="6" id="KW-0963">Cytoplasm</keyword>
<dbReference type="PANTHER" id="PTHR42698:SF1">
    <property type="entry name" value="GTPASE ERA, MITOCHONDRIAL"/>
    <property type="match status" value="1"/>
</dbReference>
<dbReference type="CDD" id="cd04163">
    <property type="entry name" value="Era"/>
    <property type="match status" value="1"/>
</dbReference>
<evidence type="ECO:0000256" key="1">
    <source>
        <dbReference type="ARBA" id="ARBA00007921"/>
    </source>
</evidence>
<evidence type="ECO:0000256" key="4">
    <source>
        <dbReference type="ARBA" id="ARBA00022884"/>
    </source>
</evidence>
<feature type="binding site" evidence="6">
    <location>
        <begin position="11"/>
        <end position="18"/>
    </location>
    <ligand>
        <name>GTP</name>
        <dbReference type="ChEBI" id="CHEBI:37565"/>
    </ligand>
</feature>
<keyword evidence="3 6" id="KW-0547">Nucleotide-binding</keyword>
<dbReference type="Gene3D" id="3.40.50.300">
    <property type="entry name" value="P-loop containing nucleotide triphosphate hydrolases"/>
    <property type="match status" value="1"/>
</dbReference>
<comment type="subcellular location">
    <subcellularLocation>
        <location evidence="6">Cytoplasm</location>
    </subcellularLocation>
    <subcellularLocation>
        <location evidence="6">Cell membrane</location>
        <topology evidence="6">Peripheral membrane protein</topology>
    </subcellularLocation>
</comment>
<feature type="region of interest" description="G5" evidence="7">
    <location>
        <begin position="149"/>
        <end position="151"/>
    </location>
</feature>
<dbReference type="Pfam" id="PF07650">
    <property type="entry name" value="KH_2"/>
    <property type="match status" value="1"/>
</dbReference>
<dbReference type="GO" id="GO:0043024">
    <property type="term" value="F:ribosomal small subunit binding"/>
    <property type="evidence" value="ECO:0007669"/>
    <property type="project" value="TreeGrafter"/>
</dbReference>
<dbReference type="Pfam" id="PF01926">
    <property type="entry name" value="MMR_HSR1"/>
    <property type="match status" value="1"/>
</dbReference>
<dbReference type="InterPro" id="IPR005662">
    <property type="entry name" value="GTPase_Era-like"/>
</dbReference>
<dbReference type="InterPro" id="IPR004044">
    <property type="entry name" value="KH_dom_type_2"/>
</dbReference>
<dbReference type="PANTHER" id="PTHR42698">
    <property type="entry name" value="GTPASE ERA"/>
    <property type="match status" value="1"/>
</dbReference>
<evidence type="ECO:0000256" key="7">
    <source>
        <dbReference type="PROSITE-ProRule" id="PRU01050"/>
    </source>
</evidence>
<dbReference type="CDD" id="cd22534">
    <property type="entry name" value="KH-II_Era"/>
    <property type="match status" value="1"/>
</dbReference>
<keyword evidence="6" id="KW-1003">Cell membrane</keyword>
<dbReference type="HAMAP" id="MF_00367">
    <property type="entry name" value="GTPase_Era"/>
    <property type="match status" value="1"/>
</dbReference>
<dbReference type="GO" id="GO:0005829">
    <property type="term" value="C:cytosol"/>
    <property type="evidence" value="ECO:0007669"/>
    <property type="project" value="TreeGrafter"/>
</dbReference>
<evidence type="ECO:0000259" key="10">
    <source>
        <dbReference type="PROSITE" id="PS51713"/>
    </source>
</evidence>
<dbReference type="AlphaFoldDB" id="A0AA43QW92"/>
<evidence type="ECO:0000313" key="11">
    <source>
        <dbReference type="EMBL" id="MDI3349348.1"/>
    </source>
</evidence>
<dbReference type="InterPro" id="IPR006073">
    <property type="entry name" value="GTP-bd"/>
</dbReference>
<keyword evidence="6" id="KW-0699">rRNA-binding</keyword>
<evidence type="ECO:0000256" key="2">
    <source>
        <dbReference type="ARBA" id="ARBA00020484"/>
    </source>
</evidence>
<keyword evidence="6" id="KW-0472">Membrane</keyword>
<comment type="similarity">
    <text evidence="1 6 7 8">Belongs to the TRAFAC class TrmE-Era-EngA-EngB-Septin-like GTPase superfamily. Era GTPase family.</text>
</comment>
<evidence type="ECO:0000313" key="12">
    <source>
        <dbReference type="Proteomes" id="UP001162175"/>
    </source>
</evidence>
<name>A0AA43QW92_MYCAR</name>
<dbReference type="GO" id="GO:0070181">
    <property type="term" value="F:small ribosomal subunit rRNA binding"/>
    <property type="evidence" value="ECO:0007669"/>
    <property type="project" value="UniProtKB-UniRule"/>
</dbReference>
<dbReference type="InterPro" id="IPR009019">
    <property type="entry name" value="KH_sf_prok-type"/>
</dbReference>
<evidence type="ECO:0000256" key="5">
    <source>
        <dbReference type="ARBA" id="ARBA00023134"/>
    </source>
</evidence>
<comment type="caution">
    <text evidence="11">The sequence shown here is derived from an EMBL/GenBank/DDBJ whole genome shotgun (WGS) entry which is preliminary data.</text>
</comment>
<feature type="binding site" evidence="6">
    <location>
        <begin position="121"/>
        <end position="124"/>
    </location>
    <ligand>
        <name>GTP</name>
        <dbReference type="ChEBI" id="CHEBI:37565"/>
    </ligand>
</feature>
<feature type="region of interest" description="G2" evidence="7">
    <location>
        <begin position="37"/>
        <end position="41"/>
    </location>
</feature>
<evidence type="ECO:0000256" key="6">
    <source>
        <dbReference type="HAMAP-Rule" id="MF_00367"/>
    </source>
</evidence>
<organism evidence="11 12">
    <name type="scientific">Mycoplasmopsis arginini</name>
    <name type="common">Mycoplasma arginini</name>
    <dbReference type="NCBI Taxonomy" id="2094"/>
    <lineage>
        <taxon>Bacteria</taxon>
        <taxon>Bacillati</taxon>
        <taxon>Mycoplasmatota</taxon>
        <taxon>Mycoplasmoidales</taxon>
        <taxon>Metamycoplasmataceae</taxon>
        <taxon>Mycoplasmopsis</taxon>
    </lineage>
</organism>
<evidence type="ECO:0000259" key="9">
    <source>
        <dbReference type="PROSITE" id="PS50823"/>
    </source>
</evidence>
<proteinExistence type="inferred from homology"/>
<gene>
    <name evidence="6 11" type="primary">era</name>
    <name evidence="11" type="ORF">DCBHLPFO_00121</name>
</gene>
<dbReference type="NCBIfam" id="NF000908">
    <property type="entry name" value="PRK00089.1"/>
    <property type="match status" value="1"/>
</dbReference>
<dbReference type="InterPro" id="IPR027417">
    <property type="entry name" value="P-loop_NTPase"/>
</dbReference>
<dbReference type="PROSITE" id="PS50823">
    <property type="entry name" value="KH_TYPE_2"/>
    <property type="match status" value="1"/>
</dbReference>
<sequence length="295" mass="33303">MKKICYVGLIGRPNVGKSTLINNILDFDLAIVSNLAQTTRDNIKGIYNDKESQIIFIDTPGIHKAEFLLSEKFNEKSYETIQSVDVVLFITPANEKLGTGDKFIINKIKETTDADLIAVITKVDLVEDKNSLDNKAQELKTLGFNTVLGVGKGFTNTYNDLIEEIKKYSYESEVPYEEDQLSDVSLRFIAKEIIRESAINNLYQEVPHSIAVQIDEFKENDDETIPYNIFATIFVKSESQKGIVIGQGGNKIKSISMSARTKMSKVFDHPVNLFLKVKVDNNWVDKEDRIKKAGY</sequence>
<feature type="region of interest" description="G3" evidence="7">
    <location>
        <begin position="58"/>
        <end position="61"/>
    </location>
</feature>
<keyword evidence="5 6" id="KW-0342">GTP-binding</keyword>
<reference evidence="11" key="1">
    <citation type="submission" date="2022-11" db="EMBL/GenBank/DDBJ databases">
        <title>Draft genome of Mycoplasma arginini isolated from fly.</title>
        <authorList>
            <person name="Severgnini M."/>
            <person name="Gioia G."/>
            <person name="Cremonesi P."/>
            <person name="Moroni P."/>
            <person name="Addis M.F."/>
            <person name="Castiglioni B."/>
        </authorList>
    </citation>
    <scope>NUCLEOTIDE SEQUENCE</scope>
    <source>
        <strain evidence="11">QMP CG1-1632</strain>
    </source>
</reference>
<dbReference type="Proteomes" id="UP001162175">
    <property type="component" value="Unassembled WGS sequence"/>
</dbReference>